<dbReference type="SMART" id="SM00342">
    <property type="entry name" value="HTH_ARAC"/>
    <property type="match status" value="1"/>
</dbReference>
<dbReference type="Pfam" id="PF02311">
    <property type="entry name" value="AraC_binding"/>
    <property type="match status" value="1"/>
</dbReference>
<dbReference type="PROSITE" id="PS01124">
    <property type="entry name" value="HTH_ARAC_FAMILY_2"/>
    <property type="match status" value="1"/>
</dbReference>
<dbReference type="InterPro" id="IPR009057">
    <property type="entry name" value="Homeodomain-like_sf"/>
</dbReference>
<evidence type="ECO:0000313" key="6">
    <source>
        <dbReference type="Proteomes" id="UP000295636"/>
    </source>
</evidence>
<dbReference type="GO" id="GO:0043565">
    <property type="term" value="F:sequence-specific DNA binding"/>
    <property type="evidence" value="ECO:0007669"/>
    <property type="project" value="InterPro"/>
</dbReference>
<dbReference type="SUPFAM" id="SSF51215">
    <property type="entry name" value="Regulatory protein AraC"/>
    <property type="match status" value="1"/>
</dbReference>
<proteinExistence type="predicted"/>
<dbReference type="RefSeq" id="WP_133225068.1">
    <property type="nucleotide sequence ID" value="NZ_SMRT01000001.1"/>
</dbReference>
<evidence type="ECO:0000256" key="2">
    <source>
        <dbReference type="ARBA" id="ARBA00023125"/>
    </source>
</evidence>
<keyword evidence="3" id="KW-0804">Transcription</keyword>
<sequence>MDIHYQTRQIDYRHRRLEQSPKFDFHLHDRFEIYFFISGDVHYFIEKQVYPLQYGDLLVMNNRELHKPTFRSTATYENKVIHFHPGLAEPFSSMYRFDLLGCFRDRPDGERNRLHFLPHQLEELIALFQKMDVLAGEPDEGTDLLMTTALIELLVLLNRAFRQNRSPLTSPVALQKLSPVLDYIEHHLDHDLTLEALEQQFFMNKYYMSRLFRQSTGSTIHEYILLKRIALAKKLLHDGCNVTDACQLSGFNDYSNFIRMFKRVVGLPPGQYRKRKWG</sequence>
<evidence type="ECO:0000256" key="3">
    <source>
        <dbReference type="ARBA" id="ARBA00023163"/>
    </source>
</evidence>
<reference evidence="5 6" key="1">
    <citation type="submission" date="2019-03" db="EMBL/GenBank/DDBJ databases">
        <title>This is whole genome sequence of Paenibacillus sp MS74 strain.</title>
        <authorList>
            <person name="Trinh H.N."/>
        </authorList>
    </citation>
    <scope>NUCLEOTIDE SEQUENCE [LARGE SCALE GENOMIC DNA]</scope>
    <source>
        <strain evidence="5 6">MS74</strain>
    </source>
</reference>
<dbReference type="PROSITE" id="PS00041">
    <property type="entry name" value="HTH_ARAC_FAMILY_1"/>
    <property type="match status" value="1"/>
</dbReference>
<dbReference type="PANTHER" id="PTHR43280">
    <property type="entry name" value="ARAC-FAMILY TRANSCRIPTIONAL REGULATOR"/>
    <property type="match status" value="1"/>
</dbReference>
<accession>A0A4R5KYN0</accession>
<gene>
    <name evidence="5" type="ORF">E1757_01585</name>
</gene>
<dbReference type="PANTHER" id="PTHR43280:SF34">
    <property type="entry name" value="ARAC-FAMILY TRANSCRIPTIONAL REGULATOR"/>
    <property type="match status" value="1"/>
</dbReference>
<comment type="caution">
    <text evidence="5">The sequence shown here is derived from an EMBL/GenBank/DDBJ whole genome shotgun (WGS) entry which is preliminary data.</text>
</comment>
<dbReference type="AlphaFoldDB" id="A0A4R5KYN0"/>
<dbReference type="SUPFAM" id="SSF46689">
    <property type="entry name" value="Homeodomain-like"/>
    <property type="match status" value="2"/>
</dbReference>
<dbReference type="Gene3D" id="2.60.120.10">
    <property type="entry name" value="Jelly Rolls"/>
    <property type="match status" value="1"/>
</dbReference>
<dbReference type="OrthoDB" id="9774814at2"/>
<evidence type="ECO:0000256" key="1">
    <source>
        <dbReference type="ARBA" id="ARBA00023015"/>
    </source>
</evidence>
<dbReference type="InterPro" id="IPR018060">
    <property type="entry name" value="HTH_AraC"/>
</dbReference>
<dbReference type="Proteomes" id="UP000295636">
    <property type="component" value="Unassembled WGS sequence"/>
</dbReference>
<dbReference type="EMBL" id="SMRT01000001">
    <property type="protein sequence ID" value="TDG00359.1"/>
    <property type="molecule type" value="Genomic_DNA"/>
</dbReference>
<keyword evidence="1" id="KW-0805">Transcription regulation</keyword>
<dbReference type="Gene3D" id="1.10.10.60">
    <property type="entry name" value="Homeodomain-like"/>
    <property type="match status" value="2"/>
</dbReference>
<dbReference type="InterPro" id="IPR018062">
    <property type="entry name" value="HTH_AraC-typ_CS"/>
</dbReference>
<dbReference type="Pfam" id="PF12833">
    <property type="entry name" value="HTH_18"/>
    <property type="match status" value="1"/>
</dbReference>
<keyword evidence="2" id="KW-0238">DNA-binding</keyword>
<protein>
    <submittedName>
        <fullName evidence="5">AraC family transcriptional regulator</fullName>
    </submittedName>
</protein>
<dbReference type="InterPro" id="IPR003313">
    <property type="entry name" value="AraC-bd"/>
</dbReference>
<organism evidence="5 6">
    <name type="scientific">Paenibacillus piri</name>
    <dbReference type="NCBI Taxonomy" id="2547395"/>
    <lineage>
        <taxon>Bacteria</taxon>
        <taxon>Bacillati</taxon>
        <taxon>Bacillota</taxon>
        <taxon>Bacilli</taxon>
        <taxon>Bacillales</taxon>
        <taxon>Paenibacillaceae</taxon>
        <taxon>Paenibacillus</taxon>
    </lineage>
</organism>
<dbReference type="InterPro" id="IPR037923">
    <property type="entry name" value="HTH-like"/>
</dbReference>
<keyword evidence="6" id="KW-1185">Reference proteome</keyword>
<evidence type="ECO:0000259" key="4">
    <source>
        <dbReference type="PROSITE" id="PS01124"/>
    </source>
</evidence>
<feature type="domain" description="HTH araC/xylS-type" evidence="4">
    <location>
        <begin position="178"/>
        <end position="275"/>
    </location>
</feature>
<name>A0A4R5KYN0_9BACL</name>
<evidence type="ECO:0000313" key="5">
    <source>
        <dbReference type="EMBL" id="TDG00359.1"/>
    </source>
</evidence>
<dbReference type="InterPro" id="IPR014710">
    <property type="entry name" value="RmlC-like_jellyroll"/>
</dbReference>
<dbReference type="GO" id="GO:0003700">
    <property type="term" value="F:DNA-binding transcription factor activity"/>
    <property type="evidence" value="ECO:0007669"/>
    <property type="project" value="InterPro"/>
</dbReference>